<dbReference type="SMART" id="SM00382">
    <property type="entry name" value="AAA"/>
    <property type="match status" value="1"/>
</dbReference>
<proteinExistence type="predicted"/>
<sequence>MPQMQERKSEDIQTFPRMSLRRALHYAFKMPREKGAIIYGEPGIGKSTLVLNYAYEEARQLGKEVIDTSLLASVEKEKIDEIIRKIRREPEKYYVISFIKLGSALPDDIMPTPHIYEIRDEETGAVTQIELPVFKPTLQLLTIPNIYGCLILDDVTNINDPYKKDFVAGIYGERKLGGTSGVAISKNVRIIGTGNLPEHSELAHPMPEIMVGRVWQVVVDIDSLETWYQAVKSVYGDAFDDDVYVFLKRYPQYAQNIKLIHESPRVGPVLRSWTLLAQMLKRFREEVDAVINSMREGNVDVNKINEIQALFAGCVGQEAATQFFTFISKKVPSIEEVLSDPSKIKTGIAKDLDVAFRFAIQIAHRLENILTRPTQANEIEVYLGNGIKHKVSLNDPYVYLVLLADVMQEVTSDIASFVIESMSSVSVREFQRIVRKAILMPPPKTDDIAQKLWQEKVRKSGEVLRDFIISTGITSILLNS</sequence>
<reference evidence="2" key="1">
    <citation type="journal article" date="2020" name="mSystems">
        <title>Genome- and Community-Level Interaction Insights into Carbon Utilization and Element Cycling Functions of Hydrothermarchaeota in Hydrothermal Sediment.</title>
        <authorList>
            <person name="Zhou Z."/>
            <person name="Liu Y."/>
            <person name="Xu W."/>
            <person name="Pan J."/>
            <person name="Luo Z.H."/>
            <person name="Li M."/>
        </authorList>
    </citation>
    <scope>NUCLEOTIDE SEQUENCE [LARGE SCALE GENOMIC DNA]</scope>
    <source>
        <strain evidence="2">SpSt-658</strain>
    </source>
</reference>
<dbReference type="Gene3D" id="3.40.50.300">
    <property type="entry name" value="P-loop containing nucleotide triphosphate hydrolases"/>
    <property type="match status" value="1"/>
</dbReference>
<evidence type="ECO:0000259" key="1">
    <source>
        <dbReference type="SMART" id="SM00382"/>
    </source>
</evidence>
<name>A0A7C4H309_9CREN</name>
<dbReference type="InterPro" id="IPR003593">
    <property type="entry name" value="AAA+_ATPase"/>
</dbReference>
<dbReference type="InterPro" id="IPR027417">
    <property type="entry name" value="P-loop_NTPase"/>
</dbReference>
<gene>
    <name evidence="2" type="ORF">ENU31_03885</name>
</gene>
<dbReference type="SUPFAM" id="SSF52540">
    <property type="entry name" value="P-loop containing nucleoside triphosphate hydrolases"/>
    <property type="match status" value="1"/>
</dbReference>
<evidence type="ECO:0000313" key="2">
    <source>
        <dbReference type="EMBL" id="HGM07532.1"/>
    </source>
</evidence>
<organism evidence="2">
    <name type="scientific">Ignisphaera aggregans</name>
    <dbReference type="NCBI Taxonomy" id="334771"/>
    <lineage>
        <taxon>Archaea</taxon>
        <taxon>Thermoproteota</taxon>
        <taxon>Thermoprotei</taxon>
        <taxon>Desulfurococcales</taxon>
        <taxon>Desulfurococcaceae</taxon>
        <taxon>Ignisphaera</taxon>
    </lineage>
</organism>
<feature type="domain" description="AAA+ ATPase" evidence="1">
    <location>
        <begin position="32"/>
        <end position="222"/>
    </location>
</feature>
<protein>
    <recommendedName>
        <fullName evidence="1">AAA+ ATPase domain-containing protein</fullName>
    </recommendedName>
</protein>
<dbReference type="EMBL" id="DTCA01000116">
    <property type="protein sequence ID" value="HGM07532.1"/>
    <property type="molecule type" value="Genomic_DNA"/>
</dbReference>
<comment type="caution">
    <text evidence="2">The sequence shown here is derived from an EMBL/GenBank/DDBJ whole genome shotgun (WGS) entry which is preliminary data.</text>
</comment>
<dbReference type="AlphaFoldDB" id="A0A7C4H309"/>
<accession>A0A7C4H309</accession>